<feature type="region of interest" description="Disordered" evidence="3">
    <location>
        <begin position="550"/>
        <end position="570"/>
    </location>
</feature>
<dbReference type="PROSITE" id="PS00455">
    <property type="entry name" value="AMP_BINDING"/>
    <property type="match status" value="1"/>
</dbReference>
<feature type="domain" description="AMP-binding enzyme C-terminal" evidence="5">
    <location>
        <begin position="455"/>
        <end position="530"/>
    </location>
</feature>
<dbReference type="Pfam" id="PF00501">
    <property type="entry name" value="AMP-binding"/>
    <property type="match status" value="1"/>
</dbReference>
<evidence type="ECO:0000256" key="1">
    <source>
        <dbReference type="ARBA" id="ARBA00006432"/>
    </source>
</evidence>
<gene>
    <name evidence="6" type="ORF">CKAN_01181000</name>
</gene>
<dbReference type="Pfam" id="PF13193">
    <property type="entry name" value="AMP-binding_C"/>
    <property type="match status" value="1"/>
</dbReference>
<dbReference type="EMBL" id="QPKB01000004">
    <property type="protein sequence ID" value="RWR83068.1"/>
    <property type="molecule type" value="Genomic_DNA"/>
</dbReference>
<evidence type="ECO:0000259" key="4">
    <source>
        <dbReference type="Pfam" id="PF00501"/>
    </source>
</evidence>
<sequence>MDQLVKCEANTAPLTPLTFLNRAATAYASRTSVIYKTTRFTWHQTYQRCRRLASSLSSLNITKNDVVSVLAPNVPAVYEMHFAVPMAGAILNTINTRLDAYNIATILRHSEAKLFFVDHQLVPLARDALNCLAKDPIKPPLVVLIDALDAPRGVRLSLGELEYEQLVLNGDSAYEPHVVEDEWDSIALNYTSGTTSAPKGVVYSHRGAYLSTLSILMQWEVGSYPVYLWSLPMFHCNGWTLTWGIAARGGTNVCIRGTSAGEMYRAIHDHGVSHMCCAPVLFNVLLEARPEERTPPLAFPVKVLTGGAPPPAPLLKKMERLGFHVMHAYGLTEATGVALVCEWWSGWNRLPEGEQARLKARQGISALCLAGVGVKDPTTMKSVPHDGQAVGEIVLRGSTVMKGYYKDPAATSLAFNGGWYHTGDAGVVHPDGYVEVTDRLKDVIISGGENISSVEVESVLYSHPMVAEASVVAMPHKHWGETPCAFVSLKKEEISVEMKIKEEDMISYCREKLPHFMIPRRVVFMGELPKINMKTQKFKLRELAKTLPPLKEEHEQQQQDLICSTSASHL</sequence>
<feature type="domain" description="AMP-dependent synthetase/ligase" evidence="4">
    <location>
        <begin position="21"/>
        <end position="405"/>
    </location>
</feature>
<comment type="similarity">
    <text evidence="1">Belongs to the ATP-dependent AMP-binding enzyme family.</text>
</comment>
<evidence type="ECO:0000256" key="2">
    <source>
        <dbReference type="ARBA" id="ARBA00022598"/>
    </source>
</evidence>
<dbReference type="CDD" id="cd12118">
    <property type="entry name" value="ttLC_FACS_AEE21_like"/>
    <property type="match status" value="1"/>
</dbReference>
<dbReference type="NCBIfam" id="NF006020">
    <property type="entry name" value="PRK08162.1"/>
    <property type="match status" value="1"/>
</dbReference>
<evidence type="ECO:0000256" key="3">
    <source>
        <dbReference type="SAM" id="MobiDB-lite"/>
    </source>
</evidence>
<comment type="caution">
    <text evidence="6">The sequence shown here is derived from an EMBL/GenBank/DDBJ whole genome shotgun (WGS) entry which is preliminary data.</text>
</comment>
<accession>A0A443NX00</accession>
<dbReference type="GO" id="GO:0016874">
    <property type="term" value="F:ligase activity"/>
    <property type="evidence" value="ECO:0007669"/>
    <property type="project" value="UniProtKB-KW"/>
</dbReference>
<dbReference type="AlphaFoldDB" id="A0A443NX00"/>
<feature type="compositionally biased region" description="Polar residues" evidence="3">
    <location>
        <begin position="558"/>
        <end position="570"/>
    </location>
</feature>
<evidence type="ECO:0000259" key="5">
    <source>
        <dbReference type="Pfam" id="PF13193"/>
    </source>
</evidence>
<dbReference type="Proteomes" id="UP000283530">
    <property type="component" value="Unassembled WGS sequence"/>
</dbReference>
<dbReference type="InterPro" id="IPR000873">
    <property type="entry name" value="AMP-dep_synth/lig_dom"/>
</dbReference>
<evidence type="ECO:0000313" key="7">
    <source>
        <dbReference type="Proteomes" id="UP000283530"/>
    </source>
</evidence>
<keyword evidence="7" id="KW-1185">Reference proteome</keyword>
<dbReference type="FunFam" id="3.40.50.12780:FF:000003">
    <property type="entry name" value="Long-chain-fatty-acid--CoA ligase FadD"/>
    <property type="match status" value="1"/>
</dbReference>
<dbReference type="InterPro" id="IPR025110">
    <property type="entry name" value="AMP-bd_C"/>
</dbReference>
<dbReference type="InterPro" id="IPR020845">
    <property type="entry name" value="AMP-binding_CS"/>
</dbReference>
<dbReference type="SUPFAM" id="SSF56801">
    <property type="entry name" value="Acetyl-CoA synthetase-like"/>
    <property type="match status" value="1"/>
</dbReference>
<dbReference type="Gene3D" id="3.40.50.12780">
    <property type="entry name" value="N-terminal domain of ligase-like"/>
    <property type="match status" value="1"/>
</dbReference>
<dbReference type="PANTHER" id="PTHR43859">
    <property type="entry name" value="ACYL-ACTIVATING ENZYME"/>
    <property type="match status" value="1"/>
</dbReference>
<protein>
    <submittedName>
        <fullName evidence="6">Benzoate--CoA ligase, peroxisomal-like protein</fullName>
    </submittedName>
</protein>
<dbReference type="STRING" id="337451.A0A443NX00"/>
<dbReference type="InterPro" id="IPR045851">
    <property type="entry name" value="AMP-bd_C_sf"/>
</dbReference>
<organism evidence="6 7">
    <name type="scientific">Cinnamomum micranthum f. kanehirae</name>
    <dbReference type="NCBI Taxonomy" id="337451"/>
    <lineage>
        <taxon>Eukaryota</taxon>
        <taxon>Viridiplantae</taxon>
        <taxon>Streptophyta</taxon>
        <taxon>Embryophyta</taxon>
        <taxon>Tracheophyta</taxon>
        <taxon>Spermatophyta</taxon>
        <taxon>Magnoliopsida</taxon>
        <taxon>Magnoliidae</taxon>
        <taxon>Laurales</taxon>
        <taxon>Lauraceae</taxon>
        <taxon>Cinnamomum</taxon>
    </lineage>
</organism>
<proteinExistence type="inferred from homology"/>
<dbReference type="Gene3D" id="3.30.300.30">
    <property type="match status" value="1"/>
</dbReference>
<reference evidence="6 7" key="1">
    <citation type="journal article" date="2019" name="Nat. Plants">
        <title>Stout camphor tree genome fills gaps in understanding of flowering plant genome evolution.</title>
        <authorList>
            <person name="Chaw S.M."/>
            <person name="Liu Y.C."/>
            <person name="Wu Y.W."/>
            <person name="Wang H.Y."/>
            <person name="Lin C.I."/>
            <person name="Wu C.S."/>
            <person name="Ke H.M."/>
            <person name="Chang L.Y."/>
            <person name="Hsu C.Y."/>
            <person name="Yang H.T."/>
            <person name="Sudianto E."/>
            <person name="Hsu M.H."/>
            <person name="Wu K.P."/>
            <person name="Wang L.N."/>
            <person name="Leebens-Mack J.H."/>
            <person name="Tsai I.J."/>
        </authorList>
    </citation>
    <scope>NUCLEOTIDE SEQUENCE [LARGE SCALE GENOMIC DNA]</scope>
    <source>
        <strain evidence="7">cv. Chaw 1501</strain>
        <tissue evidence="6">Young leaves</tissue>
    </source>
</reference>
<dbReference type="FunFam" id="3.30.300.30:FF:000008">
    <property type="entry name" value="2,3-dihydroxybenzoate-AMP ligase"/>
    <property type="match status" value="1"/>
</dbReference>
<dbReference type="OrthoDB" id="10253115at2759"/>
<dbReference type="InterPro" id="IPR042099">
    <property type="entry name" value="ANL_N_sf"/>
</dbReference>
<name>A0A443NX00_9MAGN</name>
<keyword evidence="2 6" id="KW-0436">Ligase</keyword>
<dbReference type="PANTHER" id="PTHR43859:SF2">
    <property type="entry name" value="BUTYRATE--COA LIGASE AAE11, PEROXISOMAL"/>
    <property type="match status" value="1"/>
</dbReference>
<evidence type="ECO:0000313" key="6">
    <source>
        <dbReference type="EMBL" id="RWR83068.1"/>
    </source>
</evidence>